<evidence type="ECO:0000256" key="1">
    <source>
        <dbReference type="SAM" id="MobiDB-lite"/>
    </source>
</evidence>
<dbReference type="AlphaFoldDB" id="A0A238XC08"/>
<protein>
    <submittedName>
        <fullName evidence="2">Uncharacterized protein</fullName>
    </submittedName>
</protein>
<sequence length="53" mass="6025">MDEPTHESEPDKPEPQHPSFHERAATAAVIIEENMKVGRPFTEAVLHAAKWFN</sequence>
<evidence type="ECO:0000313" key="2">
    <source>
        <dbReference type="EMBL" id="SNR56132.1"/>
    </source>
</evidence>
<accession>A0A238XC08</accession>
<dbReference type="RefSeq" id="WP_179278810.1">
    <property type="nucleotide sequence ID" value="NZ_FZNP01000004.1"/>
</dbReference>
<organism evidence="2 3">
    <name type="scientific">Actinomadura mexicana</name>
    <dbReference type="NCBI Taxonomy" id="134959"/>
    <lineage>
        <taxon>Bacteria</taxon>
        <taxon>Bacillati</taxon>
        <taxon>Actinomycetota</taxon>
        <taxon>Actinomycetes</taxon>
        <taxon>Streptosporangiales</taxon>
        <taxon>Thermomonosporaceae</taxon>
        <taxon>Actinomadura</taxon>
    </lineage>
</organism>
<evidence type="ECO:0000313" key="3">
    <source>
        <dbReference type="Proteomes" id="UP000198420"/>
    </source>
</evidence>
<reference evidence="3" key="1">
    <citation type="submission" date="2017-06" db="EMBL/GenBank/DDBJ databases">
        <authorList>
            <person name="Varghese N."/>
            <person name="Submissions S."/>
        </authorList>
    </citation>
    <scope>NUCLEOTIDE SEQUENCE [LARGE SCALE GENOMIC DNA]</scope>
    <source>
        <strain evidence="3">DSM 44485</strain>
    </source>
</reference>
<feature type="region of interest" description="Disordered" evidence="1">
    <location>
        <begin position="1"/>
        <end position="23"/>
    </location>
</feature>
<keyword evidence="3" id="KW-1185">Reference proteome</keyword>
<proteinExistence type="predicted"/>
<name>A0A238XC08_9ACTN</name>
<dbReference type="Proteomes" id="UP000198420">
    <property type="component" value="Unassembled WGS sequence"/>
</dbReference>
<dbReference type="EMBL" id="FZNP01000004">
    <property type="protein sequence ID" value="SNR56132.1"/>
    <property type="molecule type" value="Genomic_DNA"/>
</dbReference>
<gene>
    <name evidence="2" type="ORF">SAMN06265355_104159</name>
</gene>